<dbReference type="GO" id="GO:0016117">
    <property type="term" value="P:carotenoid biosynthetic process"/>
    <property type="evidence" value="ECO:0007669"/>
    <property type="project" value="UniProtKB-ARBA"/>
</dbReference>
<dbReference type="InterPro" id="IPR044843">
    <property type="entry name" value="Trans_IPPS_bact-type"/>
</dbReference>
<dbReference type="SUPFAM" id="SSF48576">
    <property type="entry name" value="Terpenoid synthases"/>
    <property type="match status" value="1"/>
</dbReference>
<dbReference type="EC" id="2.5.1.96" evidence="2"/>
<accession>A0A0S2HXJ2</accession>
<gene>
    <name evidence="2" type="primary">crtM</name>
    <name evidence="2" type="ORF">L21SP5_01098</name>
</gene>
<dbReference type="InterPro" id="IPR002060">
    <property type="entry name" value="Squ/phyt_synthse"/>
</dbReference>
<dbReference type="CDD" id="cd00683">
    <property type="entry name" value="Trans_IPPS_HH"/>
    <property type="match status" value="1"/>
</dbReference>
<dbReference type="GO" id="GO:0051996">
    <property type="term" value="F:squalene synthase [NAD(P)H] activity"/>
    <property type="evidence" value="ECO:0007669"/>
    <property type="project" value="InterPro"/>
</dbReference>
<dbReference type="InterPro" id="IPR008949">
    <property type="entry name" value="Isoprenoid_synthase_dom_sf"/>
</dbReference>
<evidence type="ECO:0000313" key="2">
    <source>
        <dbReference type="EMBL" id="ALO14762.1"/>
    </source>
</evidence>
<name>A0A0S2HXJ2_9BACT</name>
<dbReference type="AlphaFoldDB" id="A0A0S2HXJ2"/>
<dbReference type="EMBL" id="CP013118">
    <property type="protein sequence ID" value="ALO14762.1"/>
    <property type="molecule type" value="Genomic_DNA"/>
</dbReference>
<dbReference type="Proteomes" id="UP000064893">
    <property type="component" value="Chromosome"/>
</dbReference>
<evidence type="ECO:0000256" key="1">
    <source>
        <dbReference type="ARBA" id="ARBA00022679"/>
    </source>
</evidence>
<dbReference type="Pfam" id="PF00494">
    <property type="entry name" value="SQS_PSY"/>
    <property type="match status" value="1"/>
</dbReference>
<sequence>MDLYTKNALQCSRKTTHNYSTSFSLGVRLLSRKYRMPIHGIYGFVRFADEIVDTFHEHDKKRLLKEFREDTYKAIEDKISTNPILHSFQHVVNKYGIDKEVIDAFLDSMQMDLSHEDYNSKTFKKYVYGSAEVVGLMCLRVFTENDPEEYDRLKEPAMKLGEAFQKINFLRDLRSDYIERSRSYFPQIDPASFSDADKAKIEEDIAIDFNEAYEGIKRLNKDSRLGVFLAYTYYKKLFVKIRQTKAKNIMSKRYRISNTRKMALLFKGYIKHKMNLI</sequence>
<dbReference type="GO" id="GO:0004311">
    <property type="term" value="F:geranylgeranyl diphosphate synthase activity"/>
    <property type="evidence" value="ECO:0007669"/>
    <property type="project" value="InterPro"/>
</dbReference>
<dbReference type="InterPro" id="IPR019845">
    <property type="entry name" value="Squalene/phytoene_synthase_CS"/>
</dbReference>
<dbReference type="SFLD" id="SFLDS00005">
    <property type="entry name" value="Isoprenoid_Synthase_Type_I"/>
    <property type="match status" value="1"/>
</dbReference>
<dbReference type="SFLD" id="SFLDG01018">
    <property type="entry name" value="Squalene/Phytoene_Synthase_Lik"/>
    <property type="match status" value="1"/>
</dbReference>
<dbReference type="KEGG" id="blq:L21SP5_01098"/>
<dbReference type="RefSeq" id="WP_057952277.1">
    <property type="nucleotide sequence ID" value="NZ_CP013118.1"/>
</dbReference>
<reference evidence="2 3" key="1">
    <citation type="submission" date="2015-11" db="EMBL/GenBank/DDBJ databases">
        <title>Description and complete genome sequence of a novel strain predominating in hypersaline microbial mats and representing a new family of the Bacteriodetes phylum.</title>
        <authorList>
            <person name="Spring S."/>
            <person name="Bunk B."/>
            <person name="Sproer C."/>
            <person name="Klenk H.-P."/>
        </authorList>
    </citation>
    <scope>NUCLEOTIDE SEQUENCE [LARGE SCALE GENOMIC DNA]</scope>
    <source>
        <strain evidence="2 3">L21-Spi-D4</strain>
    </source>
</reference>
<dbReference type="Gene3D" id="1.10.600.10">
    <property type="entry name" value="Farnesyl Diphosphate Synthase"/>
    <property type="match status" value="1"/>
</dbReference>
<dbReference type="OrthoDB" id="9787280at2"/>
<dbReference type="SFLD" id="SFLDG01212">
    <property type="entry name" value="Phytoene_synthase_like"/>
    <property type="match status" value="1"/>
</dbReference>
<protein>
    <submittedName>
        <fullName evidence="2">Dehydrosqualene synthase</fullName>
        <ecNumber evidence="2">2.5.1.96</ecNumber>
    </submittedName>
</protein>
<dbReference type="PROSITE" id="PS01045">
    <property type="entry name" value="SQUALEN_PHYTOEN_SYN_2"/>
    <property type="match status" value="1"/>
</dbReference>
<dbReference type="InterPro" id="IPR033904">
    <property type="entry name" value="Trans_IPPS_HH"/>
</dbReference>
<proteinExistence type="predicted"/>
<evidence type="ECO:0000313" key="3">
    <source>
        <dbReference type="Proteomes" id="UP000064893"/>
    </source>
</evidence>
<keyword evidence="1 2" id="KW-0808">Transferase</keyword>
<dbReference type="PANTHER" id="PTHR31480">
    <property type="entry name" value="BIFUNCTIONAL LYCOPENE CYCLASE/PHYTOENE SYNTHASE"/>
    <property type="match status" value="1"/>
</dbReference>
<dbReference type="STRING" id="1307839.L21SP5_01098"/>
<keyword evidence="3" id="KW-1185">Reference proteome</keyword>
<organism evidence="2 3">
    <name type="scientific">Salinivirga cyanobacteriivorans</name>
    <dbReference type="NCBI Taxonomy" id="1307839"/>
    <lineage>
        <taxon>Bacteria</taxon>
        <taxon>Pseudomonadati</taxon>
        <taxon>Bacteroidota</taxon>
        <taxon>Bacteroidia</taxon>
        <taxon>Bacteroidales</taxon>
        <taxon>Salinivirgaceae</taxon>
        <taxon>Salinivirga</taxon>
    </lineage>
</organism>
<dbReference type="PATRIC" id="fig|1307839.3.peg.1186"/>